<dbReference type="Proteomes" id="UP000046176">
    <property type="component" value="Unassembled WGS sequence"/>
</dbReference>
<evidence type="ECO:0000313" key="4">
    <source>
        <dbReference type="Proteomes" id="UP000046176"/>
    </source>
</evidence>
<organism evidence="1 4">
    <name type="scientific">Neorhizobium galegae bv. officinalis</name>
    <dbReference type="NCBI Taxonomy" id="323656"/>
    <lineage>
        <taxon>Bacteria</taxon>
        <taxon>Pseudomonadati</taxon>
        <taxon>Pseudomonadota</taxon>
        <taxon>Alphaproteobacteria</taxon>
        <taxon>Hyphomicrobiales</taxon>
        <taxon>Rhizobiaceae</taxon>
        <taxon>Rhizobium/Agrobacterium group</taxon>
        <taxon>Neorhizobium</taxon>
    </lineage>
</organism>
<evidence type="ECO:0000313" key="2">
    <source>
        <dbReference type="EMBL" id="CDZ53517.1"/>
    </source>
</evidence>
<accession>A0A0T7G1L4</accession>
<dbReference type="AlphaFoldDB" id="A0A0T7G1L4"/>
<evidence type="ECO:0000313" key="3">
    <source>
        <dbReference type="Proteomes" id="UP000039660"/>
    </source>
</evidence>
<sequence>MSCGTRVMNWAITTLPATQLFWERLQASESNARRKTFDIIIFLPIFEMADHSRLSAKLASQKGRPEE</sequence>
<name>A0A0T7G1L4_NEOGA</name>
<dbReference type="Proteomes" id="UP000039660">
    <property type="component" value="Unassembled WGS sequence"/>
</dbReference>
<protein>
    <submittedName>
        <fullName evidence="1">Uncharacterized protein</fullName>
    </submittedName>
</protein>
<gene>
    <name evidence="1" type="ORF">NGAL_HAMBI1145_57380</name>
    <name evidence="2" type="ORF">NGAL_HAMBI1189_50330</name>
</gene>
<proteinExistence type="predicted"/>
<evidence type="ECO:0000313" key="1">
    <source>
        <dbReference type="EMBL" id="CDZ41138.1"/>
    </source>
</evidence>
<dbReference type="EMBL" id="CCRK01000016">
    <property type="protein sequence ID" value="CDZ53517.1"/>
    <property type="molecule type" value="Genomic_DNA"/>
</dbReference>
<reference evidence="3 4" key="1">
    <citation type="submission" date="2014-08" db="EMBL/GenBank/DDBJ databases">
        <authorList>
            <person name="Chen Y.-H."/>
        </authorList>
    </citation>
    <scope>NUCLEOTIDE SEQUENCE [LARGE SCALE GENOMIC DNA]</scope>
</reference>
<dbReference type="EMBL" id="CCRH01000027">
    <property type="protein sequence ID" value="CDZ41138.1"/>
    <property type="molecule type" value="Genomic_DNA"/>
</dbReference>